<evidence type="ECO:0000313" key="2">
    <source>
        <dbReference type="EMBL" id="CCE29498.1"/>
    </source>
</evidence>
<feature type="compositionally biased region" description="Basic and acidic residues" evidence="1">
    <location>
        <begin position="52"/>
        <end position="70"/>
    </location>
</feature>
<feature type="region of interest" description="Disordered" evidence="1">
    <location>
        <begin position="43"/>
        <end position="81"/>
    </location>
</feature>
<protein>
    <submittedName>
        <fullName evidence="2">Uncharacterized protein</fullName>
    </submittedName>
</protein>
<dbReference type="OrthoDB" id="4951733at2759"/>
<accession>M1W8W9</accession>
<name>M1W8W9_CLAP2</name>
<gene>
    <name evidence="2" type="ORF">CPUR_03191</name>
</gene>
<dbReference type="EMBL" id="CAGA01000014">
    <property type="protein sequence ID" value="CCE29498.1"/>
    <property type="molecule type" value="Genomic_DNA"/>
</dbReference>
<dbReference type="Proteomes" id="UP000016801">
    <property type="component" value="Unassembled WGS sequence"/>
</dbReference>
<organism evidence="2 3">
    <name type="scientific">Claviceps purpurea (strain 20.1)</name>
    <name type="common">Ergot fungus</name>
    <name type="synonym">Sphacelia segetum</name>
    <dbReference type="NCBI Taxonomy" id="1111077"/>
    <lineage>
        <taxon>Eukaryota</taxon>
        <taxon>Fungi</taxon>
        <taxon>Dikarya</taxon>
        <taxon>Ascomycota</taxon>
        <taxon>Pezizomycotina</taxon>
        <taxon>Sordariomycetes</taxon>
        <taxon>Hypocreomycetidae</taxon>
        <taxon>Hypocreales</taxon>
        <taxon>Clavicipitaceae</taxon>
        <taxon>Claviceps</taxon>
    </lineage>
</organism>
<keyword evidence="3" id="KW-1185">Reference proteome</keyword>
<dbReference type="VEuPathDB" id="FungiDB:CPUR_03191"/>
<dbReference type="PhylomeDB" id="M1W8W9"/>
<evidence type="ECO:0000313" key="3">
    <source>
        <dbReference type="Proteomes" id="UP000016801"/>
    </source>
</evidence>
<dbReference type="AlphaFoldDB" id="M1W8W9"/>
<reference evidence="2 3" key="1">
    <citation type="journal article" date="2013" name="PLoS Genet.">
        <title>Plant-symbiotic fungi as chemical engineers: Multi-genome analysis of the Clavicipitaceae reveals dynamics of alkaloid loci.</title>
        <authorList>
            <person name="Schardl C.L."/>
            <person name="Young C.A."/>
            <person name="Hesse U."/>
            <person name="Amyotte S.G."/>
            <person name="Andreeva K."/>
            <person name="Calie P.J."/>
            <person name="Fleetwood D.J."/>
            <person name="Haws D.C."/>
            <person name="Moore N."/>
            <person name="Oeser B."/>
            <person name="Panaccione D.G."/>
            <person name="Schweri K.K."/>
            <person name="Voisey C.R."/>
            <person name="Farman M.L."/>
            <person name="Jaromczyk J.W."/>
            <person name="Roe B.A."/>
            <person name="O'Sullivan D.M."/>
            <person name="Scott B."/>
            <person name="Tudzynski P."/>
            <person name="An Z."/>
            <person name="Arnaoudova E.G."/>
            <person name="Bullock C.T."/>
            <person name="Charlton N.D."/>
            <person name="Chen L."/>
            <person name="Cox M."/>
            <person name="Dinkins R.D."/>
            <person name="Florea S."/>
            <person name="Glenn A.E."/>
            <person name="Gordon A."/>
            <person name="Gueldener U."/>
            <person name="Harris D.R."/>
            <person name="Hollin W."/>
            <person name="Jaromczyk J."/>
            <person name="Johnson R.D."/>
            <person name="Khan A.K."/>
            <person name="Leistner E."/>
            <person name="Leuchtmann A."/>
            <person name="Li C."/>
            <person name="Liu J."/>
            <person name="Liu J."/>
            <person name="Liu M."/>
            <person name="Mace W."/>
            <person name="Machado C."/>
            <person name="Nagabhyru P."/>
            <person name="Pan J."/>
            <person name="Schmid J."/>
            <person name="Sugawara K."/>
            <person name="Steiner U."/>
            <person name="Takach J.E."/>
            <person name="Tanaka E."/>
            <person name="Webb J.S."/>
            <person name="Wilson E.V."/>
            <person name="Wiseman J.L."/>
            <person name="Yoshida R."/>
            <person name="Zeng Z."/>
        </authorList>
    </citation>
    <scope>NUCLEOTIDE SEQUENCE [LARGE SCALE GENOMIC DNA]</scope>
    <source>
        <strain evidence="2 3">20.1</strain>
    </source>
</reference>
<evidence type="ECO:0000256" key="1">
    <source>
        <dbReference type="SAM" id="MobiDB-lite"/>
    </source>
</evidence>
<sequence length="81" mass="9497">MSTYTFPTNEKLGFLRDEEDWRPWLNMIQGRASSLEIWDKINPDHPSTFMEKPTDPQKPDPKDYEAKAGIEEPTLICRRAD</sequence>
<comment type="caution">
    <text evidence="2">The sequence shown here is derived from an EMBL/GenBank/DDBJ whole genome shotgun (WGS) entry which is preliminary data.</text>
</comment>
<dbReference type="HOGENOM" id="CLU_2573682_0_0_1"/>
<proteinExistence type="predicted"/>